<dbReference type="Pfam" id="PF24764">
    <property type="entry name" value="rva_4"/>
    <property type="match status" value="1"/>
</dbReference>
<dbReference type="Gene3D" id="3.30.420.10">
    <property type="entry name" value="Ribonuclease H-like superfamily/Ribonuclease H"/>
    <property type="match status" value="1"/>
</dbReference>
<gene>
    <name evidence="2" type="ORF">H4Q32_024552</name>
</gene>
<comment type="caution">
    <text evidence="2">The sequence shown here is derived from an EMBL/GenBank/DDBJ whole genome shotgun (WGS) entry which is preliminary data.</text>
</comment>
<proteinExistence type="predicted"/>
<dbReference type="Proteomes" id="UP000830375">
    <property type="component" value="Unassembled WGS sequence"/>
</dbReference>
<reference evidence="2 3" key="1">
    <citation type="submission" date="2022-01" db="EMBL/GenBank/DDBJ databases">
        <title>A high-quality chromosome-level genome assembly of rohu carp, Labeo rohita.</title>
        <authorList>
            <person name="Arick M.A. II"/>
            <person name="Hsu C.-Y."/>
            <person name="Magbanua Z."/>
            <person name="Pechanova O."/>
            <person name="Grover C."/>
            <person name="Miller E."/>
            <person name="Thrash A."/>
            <person name="Ezzel L."/>
            <person name="Alam S."/>
            <person name="Benzie J."/>
            <person name="Hamilton M."/>
            <person name="Karsi A."/>
            <person name="Lawrence M.L."/>
            <person name="Peterson D.G."/>
        </authorList>
    </citation>
    <scope>NUCLEOTIDE SEQUENCE [LARGE SCALE GENOMIC DNA]</scope>
    <source>
        <strain evidence="3">BAU-BD-2019</strain>
        <tissue evidence="2">Blood</tissue>
    </source>
</reference>
<evidence type="ECO:0000259" key="1">
    <source>
        <dbReference type="PROSITE" id="PS50994"/>
    </source>
</evidence>
<dbReference type="PANTHER" id="PTHR46791:SF9">
    <property type="entry name" value="INTEGRASE CATALYTIC DOMAIN-CONTAINING PROTEIN"/>
    <property type="match status" value="1"/>
</dbReference>
<evidence type="ECO:0000313" key="3">
    <source>
        <dbReference type="Proteomes" id="UP000830375"/>
    </source>
</evidence>
<organism evidence="2 3">
    <name type="scientific">Labeo rohita</name>
    <name type="common">Indian major carp</name>
    <name type="synonym">Cyprinus rohita</name>
    <dbReference type="NCBI Taxonomy" id="84645"/>
    <lineage>
        <taxon>Eukaryota</taxon>
        <taxon>Metazoa</taxon>
        <taxon>Chordata</taxon>
        <taxon>Craniata</taxon>
        <taxon>Vertebrata</taxon>
        <taxon>Euteleostomi</taxon>
        <taxon>Actinopterygii</taxon>
        <taxon>Neopterygii</taxon>
        <taxon>Teleostei</taxon>
        <taxon>Ostariophysi</taxon>
        <taxon>Cypriniformes</taxon>
        <taxon>Cyprinidae</taxon>
        <taxon>Labeoninae</taxon>
        <taxon>Labeonini</taxon>
        <taxon>Labeo</taxon>
    </lineage>
</organism>
<dbReference type="InterPro" id="IPR001584">
    <property type="entry name" value="Integrase_cat-core"/>
</dbReference>
<keyword evidence="3" id="KW-1185">Reference proteome</keyword>
<evidence type="ECO:0000313" key="2">
    <source>
        <dbReference type="EMBL" id="KAI2646584.1"/>
    </source>
</evidence>
<dbReference type="EMBL" id="JACTAM010001136">
    <property type="protein sequence ID" value="KAI2646584.1"/>
    <property type="molecule type" value="Genomic_DNA"/>
</dbReference>
<dbReference type="PANTHER" id="PTHR46791">
    <property type="entry name" value="EXPRESSED PROTEIN"/>
    <property type="match status" value="1"/>
</dbReference>
<feature type="domain" description="Integrase catalytic" evidence="1">
    <location>
        <begin position="204"/>
        <end position="387"/>
    </location>
</feature>
<sequence>MAEVLEQICRKCKYVERSINQGNIGSAQLMAIDSSLLNLRRIEGLLSSETMEELLNSIEDLRVFIRQSLGVRRDEAFTVSRIRSGQRGRPKITVTRQQLEFLMTQGYTIKRMARLLGSSASFLYKRTKAMGMSIRRSTSLTDVELERHVRRLHTLYPSSGNEMMRAFLRAEGLLVTRHRVRVMLSNIDPAAAARRWSAAVARRTYSVPYPNSLWHMDGNMRLIRWGLVVHGAIDGYSRLITYLNCNTDNRSATVLTQFLKATCVYGLPSRVRSDHGGENTQVALFMNLVHGVEHRSHITGESVHNQRIERLWRDVFLHVLQSFYKEFYRLEDSGTLDPENDIHRLSLQLVYLPEIQSRLSRFHEAWNHHRLRTENNRTPSQIWTDGMLTNMGVDSTSINHVFGDDPFREQNIEALLAQHGIHSFPVELDDQFPAVNVQQPSVDLSQEQQEEVLRAIEGIADLKLKYQRCCNEISQRLSLTE</sequence>
<dbReference type="PROSITE" id="PS50994">
    <property type="entry name" value="INTEGRASE"/>
    <property type="match status" value="1"/>
</dbReference>
<dbReference type="SUPFAM" id="SSF53098">
    <property type="entry name" value="Ribonuclease H-like"/>
    <property type="match status" value="1"/>
</dbReference>
<accession>A0ABQ8L770</accession>
<protein>
    <submittedName>
        <fullName evidence="2">Endogenous retrovirus group K member 25 Pol protein</fullName>
    </submittedName>
</protein>
<dbReference type="InterPro" id="IPR012337">
    <property type="entry name" value="RNaseH-like_sf"/>
</dbReference>
<dbReference type="InterPro" id="IPR058913">
    <property type="entry name" value="Integrase_dom_put"/>
</dbReference>
<name>A0ABQ8L770_LABRO</name>
<dbReference type="InterPro" id="IPR036397">
    <property type="entry name" value="RNaseH_sf"/>
</dbReference>